<dbReference type="AlphaFoldDB" id="R0H4Y6"/>
<dbReference type="eggNOG" id="ENOG502QSQQ">
    <property type="taxonomic scope" value="Eukaryota"/>
</dbReference>
<keyword evidence="5 8" id="KW-1133">Transmembrane helix</keyword>
<feature type="transmembrane region" description="Helical" evidence="8">
    <location>
        <begin position="249"/>
        <end position="269"/>
    </location>
</feature>
<dbReference type="PANTHER" id="PTHR31587:SF4">
    <property type="entry name" value="TRANSMEMBRANE PROTEIN (DUF2215)"/>
    <property type="match status" value="1"/>
</dbReference>
<evidence type="ECO:0000256" key="7">
    <source>
        <dbReference type="ARBA" id="ARBA00023242"/>
    </source>
</evidence>
<accession>R0H4Y6</accession>
<comment type="similarity">
    <text evidence="2">Belongs to the NEMP family.</text>
</comment>
<sequence>MGDYLLIPVIIGIIFAFSSLVSSDELLVYVLSWLISCKRTLSTVVGETEELLVNTNFVVKVKGSPRQNQDLPTLCERIHIYGRQRLKHIDKYAHSLNVIVNVSTGDNTSTTHVCFHRNLSLAIGMCPHNQWEKVSNGSWTQTMSPFDQKILSVRTTGSSKATLKVSIVEELCMMNIVFLILGSILLSSASTLSRSVAFYYTCVMSIGIVLAVLLLFFQVGLVGVFFRCITELFQSMEILVGFDEGNPELMALCLWLHLYLSGLIFGLHAVKRLALTKDGSIDLTTSVFVSWSIWISAAVLILQSTMDPLLGGGALISVIFMSSMLKKSTRLMTFLGRVHEIMTKLLQGIWEKIRDVAGPMVPVSICEMLRKIHFEPTLRARSDRNVTVQKSGHNNVKVVICDETICFQEKIIRAL</sequence>
<dbReference type="PANTHER" id="PTHR31587">
    <property type="entry name" value="TRANSMEMBRANE PROTEIN (DUF2215)"/>
    <property type="match status" value="1"/>
</dbReference>
<dbReference type="STRING" id="81985.R0H4Y6"/>
<dbReference type="GO" id="GO:0005637">
    <property type="term" value="C:nuclear inner membrane"/>
    <property type="evidence" value="ECO:0007669"/>
    <property type="project" value="UniProtKB-SubCell"/>
</dbReference>
<reference evidence="10" key="1">
    <citation type="journal article" date="2013" name="Nat. Genet.">
        <title>The Capsella rubella genome and the genomic consequences of rapid mating system evolution.</title>
        <authorList>
            <person name="Slotte T."/>
            <person name="Hazzouri K.M."/>
            <person name="Agren J.A."/>
            <person name="Koenig D."/>
            <person name="Maumus F."/>
            <person name="Guo Y.L."/>
            <person name="Steige K."/>
            <person name="Platts A.E."/>
            <person name="Escobar J.S."/>
            <person name="Newman L.K."/>
            <person name="Wang W."/>
            <person name="Mandakova T."/>
            <person name="Vello E."/>
            <person name="Smith L.M."/>
            <person name="Henz S.R."/>
            <person name="Steffen J."/>
            <person name="Takuno S."/>
            <person name="Brandvain Y."/>
            <person name="Coop G."/>
            <person name="Andolfatto P."/>
            <person name="Hu T.T."/>
            <person name="Blanchette M."/>
            <person name="Clark R.M."/>
            <person name="Quesneville H."/>
            <person name="Nordborg M."/>
            <person name="Gaut B.S."/>
            <person name="Lysak M.A."/>
            <person name="Jenkins J."/>
            <person name="Grimwood J."/>
            <person name="Chapman J."/>
            <person name="Prochnik S."/>
            <person name="Shu S."/>
            <person name="Rokhsar D."/>
            <person name="Schmutz J."/>
            <person name="Weigel D."/>
            <person name="Wright S.I."/>
        </authorList>
    </citation>
    <scope>NUCLEOTIDE SEQUENCE [LARGE SCALE GENOMIC DNA]</scope>
    <source>
        <strain evidence="10">cv. Monte Gargano</strain>
    </source>
</reference>
<comment type="subcellular location">
    <subcellularLocation>
        <location evidence="1">Nucleus inner membrane</location>
        <topology evidence="1">Multi-pass membrane protein</topology>
        <orientation evidence="1">Nucleoplasmic side</orientation>
    </subcellularLocation>
</comment>
<feature type="transmembrane region" description="Helical" evidence="8">
    <location>
        <begin position="281"/>
        <end position="302"/>
    </location>
</feature>
<keyword evidence="4" id="KW-0732">Signal</keyword>
<evidence type="ECO:0000256" key="3">
    <source>
        <dbReference type="ARBA" id="ARBA00022692"/>
    </source>
</evidence>
<dbReference type="InterPro" id="IPR019358">
    <property type="entry name" value="NEMP_fam"/>
</dbReference>
<evidence type="ECO:0000313" key="10">
    <source>
        <dbReference type="Proteomes" id="UP000029121"/>
    </source>
</evidence>
<organism evidence="9 10">
    <name type="scientific">Capsella rubella</name>
    <dbReference type="NCBI Taxonomy" id="81985"/>
    <lineage>
        <taxon>Eukaryota</taxon>
        <taxon>Viridiplantae</taxon>
        <taxon>Streptophyta</taxon>
        <taxon>Embryophyta</taxon>
        <taxon>Tracheophyta</taxon>
        <taxon>Spermatophyta</taxon>
        <taxon>Magnoliopsida</taxon>
        <taxon>eudicotyledons</taxon>
        <taxon>Gunneridae</taxon>
        <taxon>Pentapetalae</taxon>
        <taxon>rosids</taxon>
        <taxon>malvids</taxon>
        <taxon>Brassicales</taxon>
        <taxon>Brassicaceae</taxon>
        <taxon>Camelineae</taxon>
        <taxon>Capsella</taxon>
    </lineage>
</organism>
<evidence type="ECO:0000256" key="6">
    <source>
        <dbReference type="ARBA" id="ARBA00023136"/>
    </source>
</evidence>
<keyword evidence="3 8" id="KW-0812">Transmembrane</keyword>
<feature type="transmembrane region" description="Helical" evidence="8">
    <location>
        <begin position="198"/>
        <end position="226"/>
    </location>
</feature>
<keyword evidence="6 8" id="KW-0472">Membrane</keyword>
<feature type="transmembrane region" description="Helical" evidence="8">
    <location>
        <begin position="308"/>
        <end position="325"/>
    </location>
</feature>
<keyword evidence="7" id="KW-0539">Nucleus</keyword>
<dbReference type="Pfam" id="PF10225">
    <property type="entry name" value="NEMP"/>
    <property type="match status" value="1"/>
</dbReference>
<proteinExistence type="inferred from homology"/>
<evidence type="ECO:0000256" key="1">
    <source>
        <dbReference type="ARBA" id="ARBA00004575"/>
    </source>
</evidence>
<evidence type="ECO:0000256" key="4">
    <source>
        <dbReference type="ARBA" id="ARBA00022729"/>
    </source>
</evidence>
<keyword evidence="10" id="KW-1185">Reference proteome</keyword>
<evidence type="ECO:0000256" key="2">
    <source>
        <dbReference type="ARBA" id="ARBA00005748"/>
    </source>
</evidence>
<evidence type="ECO:0000256" key="8">
    <source>
        <dbReference type="SAM" id="Phobius"/>
    </source>
</evidence>
<dbReference type="EMBL" id="KB870811">
    <property type="protein sequence ID" value="EOA18578.1"/>
    <property type="molecule type" value="Genomic_DNA"/>
</dbReference>
<evidence type="ECO:0000313" key="9">
    <source>
        <dbReference type="EMBL" id="EOA18578.1"/>
    </source>
</evidence>
<evidence type="ECO:0000256" key="5">
    <source>
        <dbReference type="ARBA" id="ARBA00022989"/>
    </source>
</evidence>
<protein>
    <submittedName>
        <fullName evidence="9">Uncharacterized protein</fullName>
    </submittedName>
</protein>
<name>R0H4Y6_9BRAS</name>
<dbReference type="Proteomes" id="UP000029121">
    <property type="component" value="Unassembled WGS sequence"/>
</dbReference>
<feature type="transmembrane region" description="Helical" evidence="8">
    <location>
        <begin position="167"/>
        <end position="186"/>
    </location>
</feature>
<gene>
    <name evidence="9" type="ORF">CARUB_v10007144mg</name>
</gene>